<organism evidence="2">
    <name type="scientific">marine metagenome</name>
    <dbReference type="NCBI Taxonomy" id="408172"/>
    <lineage>
        <taxon>unclassified sequences</taxon>
        <taxon>metagenomes</taxon>
        <taxon>ecological metagenomes</taxon>
    </lineage>
</organism>
<protein>
    <recommendedName>
        <fullName evidence="1">AMP-dependent synthetase/ligase domain-containing protein</fullName>
    </recommendedName>
</protein>
<dbReference type="InterPro" id="IPR020845">
    <property type="entry name" value="AMP-binding_CS"/>
</dbReference>
<dbReference type="SUPFAM" id="SSF56801">
    <property type="entry name" value="Acetyl-CoA synthetase-like"/>
    <property type="match status" value="1"/>
</dbReference>
<dbReference type="EMBL" id="UINC01007952">
    <property type="protein sequence ID" value="SVA35820.1"/>
    <property type="molecule type" value="Genomic_DNA"/>
</dbReference>
<dbReference type="Pfam" id="PF00501">
    <property type="entry name" value="AMP-binding"/>
    <property type="match status" value="1"/>
</dbReference>
<dbReference type="AlphaFoldDB" id="A0A381V686"/>
<feature type="domain" description="AMP-dependent synthetase/ligase" evidence="1">
    <location>
        <begin position="1"/>
        <end position="210"/>
    </location>
</feature>
<dbReference type="InterPro" id="IPR042099">
    <property type="entry name" value="ANL_N_sf"/>
</dbReference>
<sequence>MALLIPTSGTTGNSKLVRISYKNLYENTRSISSSLSVESTDRAITTMPMSYSYGLSIINTHLFNGASILVTNRSVIEKEFWSFFHKSKPTTFGGVPYIYTMLKRLKFSEMKLDSLKYITQAGGKLDLSLVEYFKDACKKNRTKFYVMYGQTEATARMSILSHNEVDNKKGSIGKPIPGGRFVLKNECGEELKGESEGELFYYGDNVSMGYAKTYSDFTLGDFNKGVLKTGDIARRDSDGYYYILGRKKRFVKIYGVRVGLDELESLINNKGFMCVCSGIDDNLKIYTTDSASIDKIHDLISNNRLVHSAGYSIKLIDSIPRSESGKVMYSEL</sequence>
<dbReference type="PROSITE" id="PS00455">
    <property type="entry name" value="AMP_BINDING"/>
    <property type="match status" value="1"/>
</dbReference>
<accession>A0A381V686</accession>
<gene>
    <name evidence="2" type="ORF">METZ01_LOCUS88674</name>
</gene>
<proteinExistence type="predicted"/>
<dbReference type="PANTHER" id="PTHR24096:SF267">
    <property type="entry name" value="MALONATE--COA LIGASE ACSF3, MITOCHONDRIAL"/>
    <property type="match status" value="1"/>
</dbReference>
<reference evidence="2" key="1">
    <citation type="submission" date="2018-05" db="EMBL/GenBank/DDBJ databases">
        <authorList>
            <person name="Lanie J.A."/>
            <person name="Ng W.-L."/>
            <person name="Kazmierczak K.M."/>
            <person name="Andrzejewski T.M."/>
            <person name="Davidsen T.M."/>
            <person name="Wayne K.J."/>
            <person name="Tettelin H."/>
            <person name="Glass J.I."/>
            <person name="Rusch D."/>
            <person name="Podicherti R."/>
            <person name="Tsui H.-C.T."/>
            <person name="Winkler M.E."/>
        </authorList>
    </citation>
    <scope>NUCLEOTIDE SEQUENCE</scope>
</reference>
<name>A0A381V686_9ZZZZ</name>
<dbReference type="GO" id="GO:0016405">
    <property type="term" value="F:CoA-ligase activity"/>
    <property type="evidence" value="ECO:0007669"/>
    <property type="project" value="TreeGrafter"/>
</dbReference>
<dbReference type="Gene3D" id="3.40.50.12780">
    <property type="entry name" value="N-terminal domain of ligase-like"/>
    <property type="match status" value="1"/>
</dbReference>
<evidence type="ECO:0000313" key="2">
    <source>
        <dbReference type="EMBL" id="SVA35820.1"/>
    </source>
</evidence>
<evidence type="ECO:0000259" key="1">
    <source>
        <dbReference type="Pfam" id="PF00501"/>
    </source>
</evidence>
<dbReference type="PANTHER" id="PTHR24096">
    <property type="entry name" value="LONG-CHAIN-FATTY-ACID--COA LIGASE"/>
    <property type="match status" value="1"/>
</dbReference>
<dbReference type="InterPro" id="IPR000873">
    <property type="entry name" value="AMP-dep_synth/lig_dom"/>
</dbReference>